<dbReference type="PANTHER" id="PTHR43507">
    <property type="entry name" value="NADH-UBIQUINONE OXIDOREDUCTASE CHAIN 4"/>
    <property type="match status" value="1"/>
</dbReference>
<keyword evidence="8 17" id="KW-0812">Transmembrane</keyword>
<feature type="transmembrane region" description="Helical" evidence="17">
    <location>
        <begin position="389"/>
        <end position="412"/>
    </location>
</feature>
<geneLocation type="mitochondrion" evidence="19"/>
<keyword evidence="15 17" id="KW-0472">Membrane</keyword>
<evidence type="ECO:0000256" key="12">
    <source>
        <dbReference type="ARBA" id="ARBA00023027"/>
    </source>
</evidence>
<keyword evidence="9" id="KW-1278">Translocase</keyword>
<feature type="transmembrane region" description="Helical" evidence="17">
    <location>
        <begin position="121"/>
        <end position="141"/>
    </location>
</feature>
<evidence type="ECO:0000256" key="13">
    <source>
        <dbReference type="ARBA" id="ARBA00023075"/>
    </source>
</evidence>
<dbReference type="AlphaFoldDB" id="A0MG44"/>
<feature type="transmembrane region" description="Helical" evidence="17">
    <location>
        <begin position="28"/>
        <end position="50"/>
    </location>
</feature>
<comment type="catalytic activity">
    <reaction evidence="16 17">
        <text>a ubiquinone + NADH + 5 H(+)(in) = a ubiquinol + NAD(+) + 4 H(+)(out)</text>
        <dbReference type="Rhea" id="RHEA:29091"/>
        <dbReference type="Rhea" id="RHEA-COMP:9565"/>
        <dbReference type="Rhea" id="RHEA-COMP:9566"/>
        <dbReference type="ChEBI" id="CHEBI:15378"/>
        <dbReference type="ChEBI" id="CHEBI:16389"/>
        <dbReference type="ChEBI" id="CHEBI:17976"/>
        <dbReference type="ChEBI" id="CHEBI:57540"/>
        <dbReference type="ChEBI" id="CHEBI:57945"/>
        <dbReference type="EC" id="7.1.1.2"/>
    </reaction>
</comment>
<evidence type="ECO:0000256" key="10">
    <source>
        <dbReference type="ARBA" id="ARBA00022982"/>
    </source>
</evidence>
<dbReference type="PRINTS" id="PR01437">
    <property type="entry name" value="NUOXDRDTASE4"/>
</dbReference>
<dbReference type="InterPro" id="IPR003918">
    <property type="entry name" value="NADH_UbQ_OxRdtase"/>
</dbReference>
<feature type="transmembrane region" description="Helical" evidence="17">
    <location>
        <begin position="232"/>
        <end position="252"/>
    </location>
</feature>
<comment type="function">
    <text evidence="1">Core subunit of the mitochondrial membrane respiratory chain NADH dehydrogenase (Complex I) that is believed to belong to the minimal assembly required for catalysis. Complex I functions in the transfer of electrons from NADH to the respiratory chain. The immediate electron acceptor for the enzyme is believed to be ubiquinone.</text>
</comment>
<name>A0MG44_NYMGR</name>
<comment type="similarity">
    <text evidence="3 17">Belongs to the complex I subunit 4 family.</text>
</comment>
<sequence>MFSFWLGLIFGVLFLMIFNVRSSMLFKLVWLMLEVLMMFLIVYFFFFFFWESGFGIFMVFSSGLVFDNLSCILVMLSIFMILMMMISSKKEYSCEDWMFMVLILFLLLFTIFCFMTSSLLFFFIFFEGSIIPMIFLIMGWGKSPERNSSMLYFLFYTLFGSLPLIITFLFMESFFGSFDFIYLMNLTINSEFNFYMNLLLFMGVFFFFIKAPIYGVHLWLPKAHVEAPISGSIFLAAILLKLGGYGILRIYYFFISSIYNLSKFYIVIFLMGSIYSALICLGQSDMKKLIAYSSVSHMGLVVSGIFTMTSNGVNGSIMIMIGHGFTSSGLFCAAYIIQSRTMSREIMLCKGLINFFPVLTFCFFLLTLLNMSAPPSLNLGGELHLFNSLFIWDMNLMFLLIFYVVFGSYYSVRLFQEIQLGTSLLYYSFYPISLREIFLLIFHIIPAMLLILSLDFFCWF</sequence>
<evidence type="ECO:0000256" key="15">
    <source>
        <dbReference type="ARBA" id="ARBA00023136"/>
    </source>
</evidence>
<proteinExistence type="inferred from homology"/>
<evidence type="ECO:0000256" key="17">
    <source>
        <dbReference type="RuleBase" id="RU003297"/>
    </source>
</evidence>
<accession>A0MG44</accession>
<dbReference type="GO" id="GO:0048039">
    <property type="term" value="F:ubiquinone binding"/>
    <property type="evidence" value="ECO:0007669"/>
    <property type="project" value="TreeGrafter"/>
</dbReference>
<keyword evidence="7 17" id="KW-0679">Respiratory chain</keyword>
<feature type="transmembrane region" description="Helical" evidence="17">
    <location>
        <begin position="153"/>
        <end position="175"/>
    </location>
</feature>
<dbReference type="EC" id="7.1.1.2" evidence="4 17"/>
<comment type="subcellular location">
    <subcellularLocation>
        <location evidence="2 17">Mitochondrion membrane</location>
        <topology evidence="2 17">Multi-pass membrane protein</topology>
    </subcellularLocation>
</comment>
<feature type="transmembrane region" description="Helical" evidence="17">
    <location>
        <begin position="56"/>
        <end position="85"/>
    </location>
</feature>
<dbReference type="PANTHER" id="PTHR43507:SF20">
    <property type="entry name" value="NADH-UBIQUINONE OXIDOREDUCTASE CHAIN 4"/>
    <property type="match status" value="1"/>
</dbReference>
<evidence type="ECO:0000256" key="8">
    <source>
        <dbReference type="ARBA" id="ARBA00022692"/>
    </source>
</evidence>
<evidence type="ECO:0000256" key="6">
    <source>
        <dbReference type="ARBA" id="ARBA00022448"/>
    </source>
</evidence>
<dbReference type="Pfam" id="PF00361">
    <property type="entry name" value="Proton_antipo_M"/>
    <property type="match status" value="1"/>
</dbReference>
<comment type="function">
    <text evidence="17">Core subunit of the mitochondrial membrane respiratory chain NADH dehydrogenase (Complex I) which catalyzes electron transfer from NADH through the respiratory chain, using ubiquinone as an electron acceptor. Essential for the catalytic activity and assembly of complex I.</text>
</comment>
<evidence type="ECO:0000256" key="14">
    <source>
        <dbReference type="ARBA" id="ARBA00023128"/>
    </source>
</evidence>
<keyword evidence="12 17" id="KW-0520">NAD</keyword>
<keyword evidence="11 17" id="KW-1133">Transmembrane helix</keyword>
<dbReference type="RefSeq" id="YP_863644.1">
    <property type="nucleotide sequence ID" value="NC_008572.1"/>
</dbReference>
<evidence type="ECO:0000256" key="9">
    <source>
        <dbReference type="ARBA" id="ARBA00022967"/>
    </source>
</evidence>
<dbReference type="EMBL" id="DQ666063">
    <property type="protein sequence ID" value="ABF93276.1"/>
    <property type="molecule type" value="Genomic_DNA"/>
</dbReference>
<dbReference type="GO" id="GO:0003954">
    <property type="term" value="F:NADH dehydrogenase activity"/>
    <property type="evidence" value="ECO:0007669"/>
    <property type="project" value="TreeGrafter"/>
</dbReference>
<reference evidence="19" key="1">
    <citation type="journal article" date="2006" name="BMC Genomics">
        <title>The complete mitochondrial genome of the sea spider Nymphon gracile (Arthropoda: Pycnogonida).</title>
        <authorList>
            <person name="Podsiadlowski L."/>
            <person name="Braband A."/>
        </authorList>
    </citation>
    <scope>NUCLEOTIDE SEQUENCE</scope>
</reference>
<feature type="transmembrane region" description="Helical" evidence="17">
    <location>
        <begin position="289"/>
        <end position="309"/>
    </location>
</feature>
<evidence type="ECO:0000313" key="19">
    <source>
        <dbReference type="EMBL" id="ABF93276.1"/>
    </source>
</evidence>
<keyword evidence="10 17" id="KW-0249">Electron transport</keyword>
<protein>
    <recommendedName>
        <fullName evidence="5 17">NADH-ubiquinone oxidoreductase chain 4</fullName>
        <ecNumber evidence="4 17">7.1.1.2</ecNumber>
    </recommendedName>
</protein>
<evidence type="ECO:0000256" key="4">
    <source>
        <dbReference type="ARBA" id="ARBA00012944"/>
    </source>
</evidence>
<keyword evidence="13 17" id="KW-0830">Ubiquinone</keyword>
<evidence type="ECO:0000256" key="5">
    <source>
        <dbReference type="ARBA" id="ARBA00021006"/>
    </source>
</evidence>
<dbReference type="GO" id="GO:0008137">
    <property type="term" value="F:NADH dehydrogenase (ubiquinone) activity"/>
    <property type="evidence" value="ECO:0007669"/>
    <property type="project" value="UniProtKB-UniRule"/>
</dbReference>
<evidence type="ECO:0000256" key="11">
    <source>
        <dbReference type="ARBA" id="ARBA00022989"/>
    </source>
</evidence>
<feature type="transmembrane region" description="Helical" evidence="17">
    <location>
        <begin position="6"/>
        <end position="21"/>
    </location>
</feature>
<dbReference type="GO" id="GO:0042773">
    <property type="term" value="P:ATP synthesis coupled electron transport"/>
    <property type="evidence" value="ECO:0007669"/>
    <property type="project" value="InterPro"/>
</dbReference>
<feature type="transmembrane region" description="Helical" evidence="17">
    <location>
        <begin position="195"/>
        <end position="220"/>
    </location>
</feature>
<evidence type="ECO:0000256" key="3">
    <source>
        <dbReference type="ARBA" id="ARBA00009025"/>
    </source>
</evidence>
<keyword evidence="14 17" id="KW-0496">Mitochondrion</keyword>
<dbReference type="GO" id="GO:0031966">
    <property type="term" value="C:mitochondrial membrane"/>
    <property type="evidence" value="ECO:0007669"/>
    <property type="project" value="UniProtKB-SubCell"/>
</dbReference>
<dbReference type="GeneID" id="4480370"/>
<dbReference type="InterPro" id="IPR001750">
    <property type="entry name" value="ND/Mrp_TM"/>
</dbReference>
<evidence type="ECO:0000256" key="2">
    <source>
        <dbReference type="ARBA" id="ARBA00004225"/>
    </source>
</evidence>
<gene>
    <name evidence="19" type="primary">ND4</name>
</gene>
<evidence type="ECO:0000256" key="7">
    <source>
        <dbReference type="ARBA" id="ARBA00022660"/>
    </source>
</evidence>
<organism evidence="19">
    <name type="scientific">Nymphon gracile</name>
    <name type="common">Sea spider</name>
    <dbReference type="NCBI Taxonomy" id="136195"/>
    <lineage>
        <taxon>Eukaryota</taxon>
        <taxon>Metazoa</taxon>
        <taxon>Ecdysozoa</taxon>
        <taxon>Arthropoda</taxon>
        <taxon>Chelicerata</taxon>
        <taxon>Pycnogonida</taxon>
        <taxon>Pantopoda</taxon>
        <taxon>Nymphon</taxon>
    </lineage>
</organism>
<keyword evidence="6 17" id="KW-0813">Transport</keyword>
<feature type="domain" description="NADH:quinone oxidoreductase/Mrp antiporter transmembrane" evidence="18">
    <location>
        <begin position="117"/>
        <end position="405"/>
    </location>
</feature>
<evidence type="ECO:0000259" key="18">
    <source>
        <dbReference type="Pfam" id="PF00361"/>
    </source>
</evidence>
<feature type="transmembrane region" description="Helical" evidence="17">
    <location>
        <begin position="97"/>
        <end position="115"/>
    </location>
</feature>
<feature type="transmembrane region" description="Helical" evidence="17">
    <location>
        <begin position="264"/>
        <end position="282"/>
    </location>
</feature>
<evidence type="ECO:0000256" key="16">
    <source>
        <dbReference type="ARBA" id="ARBA00049551"/>
    </source>
</evidence>
<dbReference type="CTD" id="4538"/>
<dbReference type="GO" id="GO:0015990">
    <property type="term" value="P:electron transport coupled proton transport"/>
    <property type="evidence" value="ECO:0007669"/>
    <property type="project" value="TreeGrafter"/>
</dbReference>
<feature type="transmembrane region" description="Helical" evidence="17">
    <location>
        <begin position="348"/>
        <end position="369"/>
    </location>
</feature>
<evidence type="ECO:0000256" key="1">
    <source>
        <dbReference type="ARBA" id="ARBA00003257"/>
    </source>
</evidence>
<feature type="transmembrane region" description="Helical" evidence="17">
    <location>
        <begin position="315"/>
        <end position="336"/>
    </location>
</feature>
<feature type="transmembrane region" description="Helical" evidence="17">
    <location>
        <begin position="424"/>
        <end position="452"/>
    </location>
</feature>